<evidence type="ECO:0000259" key="1">
    <source>
        <dbReference type="PROSITE" id="PS50965"/>
    </source>
</evidence>
<proteinExistence type="predicted"/>
<protein>
    <recommendedName>
        <fullName evidence="1">NERD domain-containing protein</fullName>
    </recommendedName>
</protein>
<dbReference type="RefSeq" id="WP_063233973.1">
    <property type="nucleotide sequence ID" value="NZ_BCVO01000013.1"/>
</dbReference>
<dbReference type="Proteomes" id="UP000214618">
    <property type="component" value="Chromosome"/>
</dbReference>
<reference evidence="2 3" key="1">
    <citation type="submission" date="2016-10" db="EMBL/GenBank/DDBJ databases">
        <title>The whole genome sequencing and assembly of Bacillus simplex DSM 1321 strain.</title>
        <authorList>
            <person name="Park M.-K."/>
            <person name="Lee Y.-J."/>
            <person name="Yi H."/>
            <person name="Bahn Y.-S."/>
            <person name="Kim J.F."/>
            <person name="Lee D.-W."/>
        </authorList>
    </citation>
    <scope>NUCLEOTIDE SEQUENCE [LARGE SCALE GENOMIC DNA]</scope>
    <source>
        <strain evidence="2 3">DSM 1321</strain>
    </source>
</reference>
<organism evidence="2 3">
    <name type="scientific">Peribacillus simplex NBRC 15720 = DSM 1321</name>
    <dbReference type="NCBI Taxonomy" id="1349754"/>
    <lineage>
        <taxon>Bacteria</taxon>
        <taxon>Bacillati</taxon>
        <taxon>Bacillota</taxon>
        <taxon>Bacilli</taxon>
        <taxon>Bacillales</taxon>
        <taxon>Bacillaceae</taxon>
        <taxon>Peribacillus</taxon>
    </lineage>
</organism>
<gene>
    <name evidence="2" type="ORF">BS1321_13850</name>
</gene>
<accession>A0A223EI25</accession>
<evidence type="ECO:0000313" key="3">
    <source>
        <dbReference type="Proteomes" id="UP000214618"/>
    </source>
</evidence>
<dbReference type="GeneID" id="56473833"/>
<dbReference type="InterPro" id="IPR011528">
    <property type="entry name" value="NERD"/>
</dbReference>
<dbReference type="Pfam" id="PF08378">
    <property type="entry name" value="NERD"/>
    <property type="match status" value="1"/>
</dbReference>
<name>A0A223EI25_9BACI</name>
<sequence length="322" mass="37278">MIVKKRKVPLAIRKLRALACRLPPNHPKIPVIMNDLKKREAGYKGECSIDFPLSFLEPKSYFIFHDLRLQDQARYFQMDTLLVSKKYALIIEVKNIAGAIYFDPHFNQLIRTIEGKETAFPDPIIQVSRQESQLTNWFLKNGFPSLPILSLIVISNPQTIIRTSPENHKLYYKVIHRDALPSKIKQMEDSITDSSFSEKDLKKAIRLMNKHHIDADYSILERYNLTEEDLIKGVICQNCKGNQLFRRHGTWICNQCQQPSKTAHIQALRDYFYLLGSTITNRQLRDFLNISSASSATRILQSLNLTSRGANKGRVYSLYFDE</sequence>
<evidence type="ECO:0000313" key="2">
    <source>
        <dbReference type="EMBL" id="ASS94908.1"/>
    </source>
</evidence>
<feature type="domain" description="NERD" evidence="1">
    <location>
        <begin position="41"/>
        <end position="157"/>
    </location>
</feature>
<dbReference type="EMBL" id="CP017704">
    <property type="protein sequence ID" value="ASS94908.1"/>
    <property type="molecule type" value="Genomic_DNA"/>
</dbReference>
<dbReference type="OrthoDB" id="569879at2"/>
<dbReference type="PROSITE" id="PS50965">
    <property type="entry name" value="NERD"/>
    <property type="match status" value="1"/>
</dbReference>
<dbReference type="AlphaFoldDB" id="A0A223EI25"/>